<dbReference type="SUPFAM" id="SSF51735">
    <property type="entry name" value="NAD(P)-binding Rossmann-fold domains"/>
    <property type="match status" value="1"/>
</dbReference>
<dbReference type="GO" id="GO:0009423">
    <property type="term" value="P:chorismate biosynthetic process"/>
    <property type="evidence" value="ECO:0007669"/>
    <property type="project" value="TreeGrafter"/>
</dbReference>
<comment type="caution">
    <text evidence="5">The sequence shown here is derived from an EMBL/GenBank/DDBJ whole genome shotgun (WGS) entry which is preliminary data.</text>
</comment>
<dbReference type="InterPro" id="IPR046346">
    <property type="entry name" value="Aminoacid_DH-like_N_sf"/>
</dbReference>
<dbReference type="PANTHER" id="PTHR21089:SF1">
    <property type="entry name" value="BIFUNCTIONAL 3-DEHYDROQUINATE DEHYDRATASE_SHIKIMATE DEHYDROGENASE, CHLOROPLASTIC"/>
    <property type="match status" value="1"/>
</dbReference>
<protein>
    <submittedName>
        <fullName evidence="5">Shikimate dehydrogenase</fullName>
    </submittedName>
</protein>
<sequence length="250" mass="28126">METTEKKTNRFGLLGRNISYSFSQGYFTQKFKDLGLNGYSYENFDIQRIEELESVLSQSHIKGLNVTIPYKEEVIPFLDELDAKAGKIGAVNTIKITEKGLKGFNTDAYGFQKSLEPFLKSHHTKALILGTGGASKAVRFVLDELGIANTYVSRHKKASQFSYDELDREVIEGHTLIINCTPLGTYPNIAEKPNIPYQFLNKDHLLYDLIYNPEKTTFLALGEASGASICNGLQMLKLQAEKAWEIWNTP</sequence>
<dbReference type="GO" id="GO:0050661">
    <property type="term" value="F:NADP binding"/>
    <property type="evidence" value="ECO:0007669"/>
    <property type="project" value="TreeGrafter"/>
</dbReference>
<evidence type="ECO:0000313" key="5">
    <source>
        <dbReference type="EMBL" id="RIV69821.1"/>
    </source>
</evidence>
<accession>A0A418N5W2</accession>
<feature type="domain" description="Shikimate dehydrogenase substrate binding N-terminal" evidence="4">
    <location>
        <begin position="13"/>
        <end position="94"/>
    </location>
</feature>
<dbReference type="Gene3D" id="3.40.50.720">
    <property type="entry name" value="NAD(P)-binding Rossmann-like Domain"/>
    <property type="match status" value="1"/>
</dbReference>
<keyword evidence="3" id="KW-0057">Aromatic amino acid biosynthesis</keyword>
<dbReference type="EMBL" id="QXFJ01000027">
    <property type="protein sequence ID" value="RIV69821.1"/>
    <property type="molecule type" value="Genomic_DNA"/>
</dbReference>
<dbReference type="SUPFAM" id="SSF53223">
    <property type="entry name" value="Aminoacid dehydrogenase-like, N-terminal domain"/>
    <property type="match status" value="1"/>
</dbReference>
<dbReference type="RefSeq" id="WP_119640762.1">
    <property type="nucleotide sequence ID" value="NZ_QXFJ01000027.1"/>
</dbReference>
<evidence type="ECO:0000256" key="2">
    <source>
        <dbReference type="ARBA" id="ARBA00023002"/>
    </source>
</evidence>
<evidence type="ECO:0000313" key="6">
    <source>
        <dbReference type="EMBL" id="TXK01404.1"/>
    </source>
</evidence>
<gene>
    <name evidence="5" type="ORF">D2U88_11750</name>
    <name evidence="6" type="ORF">FQ019_11640</name>
</gene>
<evidence type="ECO:0000313" key="7">
    <source>
        <dbReference type="Proteomes" id="UP000284189"/>
    </source>
</evidence>
<dbReference type="GO" id="GO:0009073">
    <property type="term" value="P:aromatic amino acid family biosynthetic process"/>
    <property type="evidence" value="ECO:0007669"/>
    <property type="project" value="UniProtKB-KW"/>
</dbReference>
<dbReference type="Proteomes" id="UP000321528">
    <property type="component" value="Unassembled WGS sequence"/>
</dbReference>
<evidence type="ECO:0000259" key="4">
    <source>
        <dbReference type="Pfam" id="PF08501"/>
    </source>
</evidence>
<dbReference type="OrthoDB" id="9792692at2"/>
<evidence type="ECO:0000256" key="1">
    <source>
        <dbReference type="ARBA" id="ARBA00004871"/>
    </source>
</evidence>
<keyword evidence="8" id="KW-1185">Reference proteome</keyword>
<dbReference type="InterPro" id="IPR036291">
    <property type="entry name" value="NAD(P)-bd_dom_sf"/>
</dbReference>
<reference evidence="6 8" key="2">
    <citation type="submission" date="2019-07" db="EMBL/GenBank/DDBJ databases">
        <title>Draft genome of two Muricauda strains isolated from deep sea.</title>
        <authorList>
            <person name="Sun C."/>
        </authorList>
    </citation>
    <scope>NUCLEOTIDE SEQUENCE [LARGE SCALE GENOMIC DNA]</scope>
    <source>
        <strain evidence="6 8">NH166</strain>
    </source>
</reference>
<name>A0A418N5W2_9FLAO</name>
<dbReference type="Proteomes" id="UP000284189">
    <property type="component" value="Unassembled WGS sequence"/>
</dbReference>
<evidence type="ECO:0000313" key="8">
    <source>
        <dbReference type="Proteomes" id="UP000321528"/>
    </source>
</evidence>
<keyword evidence="2" id="KW-0560">Oxidoreductase</keyword>
<proteinExistence type="predicted"/>
<dbReference type="CDD" id="cd01065">
    <property type="entry name" value="NAD_bind_Shikimate_DH"/>
    <property type="match status" value="1"/>
</dbReference>
<evidence type="ECO:0000256" key="3">
    <source>
        <dbReference type="ARBA" id="ARBA00023141"/>
    </source>
</evidence>
<dbReference type="GO" id="GO:0019632">
    <property type="term" value="P:shikimate metabolic process"/>
    <property type="evidence" value="ECO:0007669"/>
    <property type="project" value="TreeGrafter"/>
</dbReference>
<dbReference type="GO" id="GO:0004764">
    <property type="term" value="F:shikimate 3-dehydrogenase (NADP+) activity"/>
    <property type="evidence" value="ECO:0007669"/>
    <property type="project" value="InterPro"/>
</dbReference>
<dbReference type="PANTHER" id="PTHR21089">
    <property type="entry name" value="SHIKIMATE DEHYDROGENASE"/>
    <property type="match status" value="1"/>
</dbReference>
<comment type="pathway">
    <text evidence="1">Metabolic intermediate biosynthesis; chorismate biosynthesis; chorismate from D-erythrose 4-phosphate and phosphoenolpyruvate: step 4/7.</text>
</comment>
<dbReference type="AlphaFoldDB" id="A0A418N5W2"/>
<dbReference type="InterPro" id="IPR013708">
    <property type="entry name" value="Shikimate_DH-bd_N"/>
</dbReference>
<reference evidence="5 7" key="1">
    <citation type="submission" date="2018-08" db="EMBL/GenBank/DDBJ databases">
        <title>Proposal of Muricauda 72 sp.nov. and Muricauda NH166 sp.nov., isolated from seawater.</title>
        <authorList>
            <person name="Cheng H."/>
            <person name="Wu Y.-H."/>
            <person name="Guo L.-L."/>
            <person name="Xu X.-W."/>
        </authorList>
    </citation>
    <scope>NUCLEOTIDE SEQUENCE [LARGE SCALE GENOMIC DNA]</scope>
    <source>
        <strain evidence="5 7">NH166</strain>
    </source>
</reference>
<keyword evidence="3" id="KW-0028">Amino-acid biosynthesis</keyword>
<dbReference type="Pfam" id="PF08501">
    <property type="entry name" value="Shikimate_dh_N"/>
    <property type="match status" value="1"/>
</dbReference>
<dbReference type="EMBL" id="VNWL01000026">
    <property type="protein sequence ID" value="TXK01404.1"/>
    <property type="molecule type" value="Genomic_DNA"/>
</dbReference>
<dbReference type="InterPro" id="IPR022893">
    <property type="entry name" value="Shikimate_DH_fam"/>
</dbReference>
<organism evidence="5 7">
    <name type="scientific">Flagellimonas aequoris</name>
    <dbReference type="NCBI Taxonomy" id="2306997"/>
    <lineage>
        <taxon>Bacteria</taxon>
        <taxon>Pseudomonadati</taxon>
        <taxon>Bacteroidota</taxon>
        <taxon>Flavobacteriia</taxon>
        <taxon>Flavobacteriales</taxon>
        <taxon>Flavobacteriaceae</taxon>
        <taxon>Flagellimonas</taxon>
    </lineage>
</organism>
<dbReference type="GO" id="GO:0005829">
    <property type="term" value="C:cytosol"/>
    <property type="evidence" value="ECO:0007669"/>
    <property type="project" value="TreeGrafter"/>
</dbReference>
<dbReference type="Gene3D" id="3.40.50.10860">
    <property type="entry name" value="Leucine Dehydrogenase, chain A, domain 1"/>
    <property type="match status" value="1"/>
</dbReference>